<dbReference type="GO" id="GO:0000149">
    <property type="term" value="F:SNARE binding"/>
    <property type="evidence" value="ECO:0007669"/>
    <property type="project" value="TreeGrafter"/>
</dbReference>
<evidence type="ECO:0000256" key="7">
    <source>
        <dbReference type="SAM" id="MobiDB-lite"/>
    </source>
</evidence>
<dbReference type="GO" id="GO:0006886">
    <property type="term" value="P:intracellular protein transport"/>
    <property type="evidence" value="ECO:0007669"/>
    <property type="project" value="InterPro"/>
</dbReference>
<dbReference type="SUPFAM" id="SSF47661">
    <property type="entry name" value="t-snare proteins"/>
    <property type="match status" value="1"/>
</dbReference>
<dbReference type="CDD" id="cd15848">
    <property type="entry name" value="SNARE_syntaxin1-like"/>
    <property type="match status" value="1"/>
</dbReference>
<keyword evidence="3 8" id="KW-0812">Transmembrane</keyword>
<evidence type="ECO:0000256" key="6">
    <source>
        <dbReference type="RuleBase" id="RU003858"/>
    </source>
</evidence>
<dbReference type="GO" id="GO:0006887">
    <property type="term" value="P:exocytosis"/>
    <property type="evidence" value="ECO:0007669"/>
    <property type="project" value="TreeGrafter"/>
</dbReference>
<dbReference type="SMART" id="SM00397">
    <property type="entry name" value="t_SNARE"/>
    <property type="match status" value="1"/>
</dbReference>
<dbReference type="Gene3D" id="1.20.58.70">
    <property type="match status" value="1"/>
</dbReference>
<dbReference type="SMART" id="SM00503">
    <property type="entry name" value="SynN"/>
    <property type="match status" value="1"/>
</dbReference>
<evidence type="ECO:0000256" key="1">
    <source>
        <dbReference type="ARBA" id="ARBA00004211"/>
    </source>
</evidence>
<dbReference type="GO" id="GO:0005886">
    <property type="term" value="C:plasma membrane"/>
    <property type="evidence" value="ECO:0007669"/>
    <property type="project" value="TreeGrafter"/>
</dbReference>
<dbReference type="Pfam" id="PF00804">
    <property type="entry name" value="Syntaxin"/>
    <property type="match status" value="1"/>
</dbReference>
<dbReference type="GO" id="GO:0048278">
    <property type="term" value="P:vesicle docking"/>
    <property type="evidence" value="ECO:0007669"/>
    <property type="project" value="TreeGrafter"/>
</dbReference>
<dbReference type="PANTHER" id="PTHR19957:SF307">
    <property type="entry name" value="PROTEIN SSO1-RELATED"/>
    <property type="match status" value="1"/>
</dbReference>
<dbReference type="InterPro" id="IPR006012">
    <property type="entry name" value="Syntaxin/epimorphin_CS"/>
</dbReference>
<name>A0A7S3Q439_9STRA</name>
<accession>A0A7S3Q439</accession>
<dbReference type="PROSITE" id="PS00914">
    <property type="entry name" value="SYNTAXIN"/>
    <property type="match status" value="1"/>
</dbReference>
<comment type="similarity">
    <text evidence="2 6">Belongs to the syntaxin family.</text>
</comment>
<dbReference type="GO" id="GO:0005484">
    <property type="term" value="F:SNAP receptor activity"/>
    <property type="evidence" value="ECO:0007669"/>
    <property type="project" value="InterPro"/>
</dbReference>
<dbReference type="InterPro" id="IPR045242">
    <property type="entry name" value="Syntaxin"/>
</dbReference>
<dbReference type="PANTHER" id="PTHR19957">
    <property type="entry name" value="SYNTAXIN"/>
    <property type="match status" value="1"/>
</dbReference>
<evidence type="ECO:0000256" key="4">
    <source>
        <dbReference type="ARBA" id="ARBA00022989"/>
    </source>
</evidence>
<dbReference type="PROSITE" id="PS50192">
    <property type="entry name" value="T_SNARE"/>
    <property type="match status" value="1"/>
</dbReference>
<dbReference type="AlphaFoldDB" id="A0A7S3Q439"/>
<evidence type="ECO:0000313" key="10">
    <source>
        <dbReference type="EMBL" id="CAE0465279.1"/>
    </source>
</evidence>
<evidence type="ECO:0000256" key="8">
    <source>
        <dbReference type="SAM" id="Phobius"/>
    </source>
</evidence>
<keyword evidence="4 8" id="KW-1133">Transmembrane helix</keyword>
<sequence>MNDRLGDLGADMPSWAVDDGDNDVETGFTENIPSAPSAGAGAGTGISSWAVGKSNDDFNDFKSPSADVGADGGPPELNEEQNAKETAAQGIMDSFFRDITSIKDDIGEIENVTRRIGEINEESNMSTSEKKEQTLSLELRPLVDITNKRAKKTKNLLTLLKEENKKFKEDKTLNQSDVRVRENLCNTITRKFIDEMKLYQSSQQKFKTDIKKKAERQILTMKADATPEEVEAIMKSDGGRENLMQQQFLSGGVNDTIKQTYNKVASKYKDVIALEQSVAELHQMFLDFALLTEQQGELIDQIEFNVKSAADYVEEANESVFHAITYSKSIRKKQCCIIVIVIILVLVVLFSLRILP</sequence>
<evidence type="ECO:0000256" key="2">
    <source>
        <dbReference type="ARBA" id="ARBA00009063"/>
    </source>
</evidence>
<dbReference type="InterPro" id="IPR010989">
    <property type="entry name" value="SNARE"/>
</dbReference>
<organism evidence="10">
    <name type="scientific">Chaetoceros debilis</name>
    <dbReference type="NCBI Taxonomy" id="122233"/>
    <lineage>
        <taxon>Eukaryota</taxon>
        <taxon>Sar</taxon>
        <taxon>Stramenopiles</taxon>
        <taxon>Ochrophyta</taxon>
        <taxon>Bacillariophyta</taxon>
        <taxon>Coscinodiscophyceae</taxon>
        <taxon>Chaetocerotophycidae</taxon>
        <taxon>Chaetocerotales</taxon>
        <taxon>Chaetocerotaceae</taxon>
        <taxon>Chaetoceros</taxon>
    </lineage>
</organism>
<dbReference type="GO" id="GO:0031201">
    <property type="term" value="C:SNARE complex"/>
    <property type="evidence" value="ECO:0007669"/>
    <property type="project" value="TreeGrafter"/>
</dbReference>
<evidence type="ECO:0000256" key="5">
    <source>
        <dbReference type="ARBA" id="ARBA00023136"/>
    </source>
</evidence>
<feature type="transmembrane region" description="Helical" evidence="8">
    <location>
        <begin position="335"/>
        <end position="355"/>
    </location>
</feature>
<comment type="subcellular location">
    <subcellularLocation>
        <location evidence="1">Membrane</location>
        <topology evidence="1">Single-pass type IV membrane protein</topology>
    </subcellularLocation>
</comment>
<protein>
    <recommendedName>
        <fullName evidence="9">t-SNARE coiled-coil homology domain-containing protein</fullName>
    </recommendedName>
</protein>
<keyword evidence="5 8" id="KW-0472">Membrane</keyword>
<dbReference type="GO" id="GO:0006906">
    <property type="term" value="P:vesicle fusion"/>
    <property type="evidence" value="ECO:0007669"/>
    <property type="project" value="TreeGrafter"/>
</dbReference>
<dbReference type="Pfam" id="PF05739">
    <property type="entry name" value="SNARE"/>
    <property type="match status" value="1"/>
</dbReference>
<evidence type="ECO:0000256" key="3">
    <source>
        <dbReference type="ARBA" id="ARBA00022692"/>
    </source>
</evidence>
<gene>
    <name evidence="10" type="ORF">CDEB00056_LOCUS10120</name>
</gene>
<feature type="domain" description="T-SNARE coiled-coil homology" evidence="9">
    <location>
        <begin position="261"/>
        <end position="323"/>
    </location>
</feature>
<reference evidence="10" key="1">
    <citation type="submission" date="2021-01" db="EMBL/GenBank/DDBJ databases">
        <authorList>
            <person name="Corre E."/>
            <person name="Pelletier E."/>
            <person name="Niang G."/>
            <person name="Scheremetjew M."/>
            <person name="Finn R."/>
            <person name="Kale V."/>
            <person name="Holt S."/>
            <person name="Cochrane G."/>
            <person name="Meng A."/>
            <person name="Brown T."/>
            <person name="Cohen L."/>
        </authorList>
    </citation>
    <scope>NUCLEOTIDE SEQUENCE</scope>
    <source>
        <strain evidence="10">MM31A-1</strain>
    </source>
</reference>
<dbReference type="InterPro" id="IPR006011">
    <property type="entry name" value="Syntaxin_N"/>
</dbReference>
<feature type="region of interest" description="Disordered" evidence="7">
    <location>
        <begin position="1"/>
        <end position="83"/>
    </location>
</feature>
<dbReference type="EMBL" id="HBIO01013001">
    <property type="protein sequence ID" value="CAE0465279.1"/>
    <property type="molecule type" value="Transcribed_RNA"/>
</dbReference>
<proteinExistence type="inferred from homology"/>
<evidence type="ECO:0000259" key="9">
    <source>
        <dbReference type="PROSITE" id="PS50192"/>
    </source>
</evidence>
<dbReference type="GO" id="GO:0012505">
    <property type="term" value="C:endomembrane system"/>
    <property type="evidence" value="ECO:0007669"/>
    <property type="project" value="TreeGrafter"/>
</dbReference>
<dbReference type="Gene3D" id="1.20.5.110">
    <property type="match status" value="1"/>
</dbReference>
<dbReference type="InterPro" id="IPR000727">
    <property type="entry name" value="T_SNARE_dom"/>
</dbReference>